<comment type="cofactor">
    <cofactor evidence="9">
        <name>Zn(2+)</name>
        <dbReference type="ChEBI" id="CHEBI:29105"/>
    </cofactor>
    <text evidence="9">Binds 1 zinc ion.</text>
</comment>
<evidence type="ECO:0000256" key="2">
    <source>
        <dbReference type="ARBA" id="ARBA00022517"/>
    </source>
</evidence>
<keyword evidence="7 9" id="KW-0378">Hydrolase</keyword>
<keyword evidence="4 9" id="KW-0540">Nuclease</keyword>
<proteinExistence type="inferred from homology"/>
<dbReference type="STRING" id="1120996.SAMN02746066_01144"/>
<accession>A0A1M7GVW0</accession>
<dbReference type="GO" id="GO:0004222">
    <property type="term" value="F:metalloendopeptidase activity"/>
    <property type="evidence" value="ECO:0007669"/>
    <property type="project" value="InterPro"/>
</dbReference>
<dbReference type="OrthoDB" id="9807740at2"/>
<evidence type="ECO:0000256" key="6">
    <source>
        <dbReference type="ARBA" id="ARBA00022759"/>
    </source>
</evidence>
<dbReference type="PANTHER" id="PTHR46986:SF1">
    <property type="entry name" value="ENDORIBONUCLEASE YBEY, CHLOROPLASTIC"/>
    <property type="match status" value="1"/>
</dbReference>
<dbReference type="GO" id="GO:0006364">
    <property type="term" value="P:rRNA processing"/>
    <property type="evidence" value="ECO:0007669"/>
    <property type="project" value="UniProtKB-UniRule"/>
</dbReference>
<dbReference type="AlphaFoldDB" id="A0A1M7GVW0"/>
<reference evidence="10 11" key="1">
    <citation type="submission" date="2016-11" db="EMBL/GenBank/DDBJ databases">
        <authorList>
            <person name="Jaros S."/>
            <person name="Januszkiewicz K."/>
            <person name="Wedrychowicz H."/>
        </authorList>
    </citation>
    <scope>NUCLEOTIDE SEQUENCE [LARGE SCALE GENOMIC DNA]</scope>
    <source>
        <strain evidence="10 11">DSM 15930</strain>
    </source>
</reference>
<keyword evidence="3 9" id="KW-0698">rRNA processing</keyword>
<evidence type="ECO:0000256" key="3">
    <source>
        <dbReference type="ARBA" id="ARBA00022552"/>
    </source>
</evidence>
<keyword evidence="9" id="KW-0963">Cytoplasm</keyword>
<dbReference type="HAMAP" id="MF_00009">
    <property type="entry name" value="Endoribonucl_YbeY"/>
    <property type="match status" value="1"/>
</dbReference>
<keyword evidence="2 9" id="KW-0690">Ribosome biogenesis</keyword>
<keyword evidence="8 9" id="KW-0862">Zinc</keyword>
<evidence type="ECO:0000256" key="9">
    <source>
        <dbReference type="HAMAP-Rule" id="MF_00009"/>
    </source>
</evidence>
<dbReference type="PANTHER" id="PTHR46986">
    <property type="entry name" value="ENDORIBONUCLEASE YBEY, CHLOROPLASTIC"/>
    <property type="match status" value="1"/>
</dbReference>
<keyword evidence="5 9" id="KW-0479">Metal-binding</keyword>
<name>A0A1M7GVW0_9FIRM</name>
<dbReference type="GO" id="GO:0005737">
    <property type="term" value="C:cytoplasm"/>
    <property type="evidence" value="ECO:0007669"/>
    <property type="project" value="UniProtKB-SubCell"/>
</dbReference>
<dbReference type="Proteomes" id="UP000184038">
    <property type="component" value="Unassembled WGS sequence"/>
</dbReference>
<evidence type="ECO:0000256" key="1">
    <source>
        <dbReference type="ARBA" id="ARBA00010875"/>
    </source>
</evidence>
<dbReference type="RefSeq" id="WP_073284377.1">
    <property type="nucleotide sequence ID" value="NZ_FRCP01000007.1"/>
</dbReference>
<sequence length="167" mass="19366">MTINFEYETEIPLDLDYEKIITSVIEMASDYEECPYEIEVSVVLTDDETIRQINAVNRQIDKATDVLSFPMLEYEAPSDFTAIEEEEPDYLFNPDSGELVLGDIVISVEKVMEQAEKYGHSNKRELAFLTAHSMLHLFGYDHMVDEERMVMEEKQNEILNKLGIVRE</sequence>
<feature type="binding site" evidence="9">
    <location>
        <position position="136"/>
    </location>
    <ligand>
        <name>Zn(2+)</name>
        <dbReference type="ChEBI" id="CHEBI:29105"/>
        <note>catalytic</note>
    </ligand>
</feature>
<dbReference type="PROSITE" id="PS01306">
    <property type="entry name" value="UPF0054"/>
    <property type="match status" value="1"/>
</dbReference>
<dbReference type="NCBIfam" id="TIGR00043">
    <property type="entry name" value="rRNA maturation RNase YbeY"/>
    <property type="match status" value="1"/>
</dbReference>
<dbReference type="InterPro" id="IPR023091">
    <property type="entry name" value="MetalPrtase_cat_dom_sf_prd"/>
</dbReference>
<evidence type="ECO:0000313" key="10">
    <source>
        <dbReference type="EMBL" id="SHM20258.1"/>
    </source>
</evidence>
<dbReference type="EMBL" id="FRCP01000007">
    <property type="protein sequence ID" value="SHM20258.1"/>
    <property type="molecule type" value="Genomic_DNA"/>
</dbReference>
<dbReference type="SUPFAM" id="SSF55486">
    <property type="entry name" value="Metalloproteases ('zincins'), catalytic domain"/>
    <property type="match status" value="1"/>
</dbReference>
<dbReference type="InterPro" id="IPR020549">
    <property type="entry name" value="YbeY_CS"/>
</dbReference>
<feature type="binding site" evidence="9">
    <location>
        <position position="132"/>
    </location>
    <ligand>
        <name>Zn(2+)</name>
        <dbReference type="ChEBI" id="CHEBI:29105"/>
        <note>catalytic</note>
    </ligand>
</feature>
<dbReference type="Pfam" id="PF02130">
    <property type="entry name" value="YbeY"/>
    <property type="match status" value="1"/>
</dbReference>
<evidence type="ECO:0000313" key="11">
    <source>
        <dbReference type="Proteomes" id="UP000184038"/>
    </source>
</evidence>
<comment type="function">
    <text evidence="9">Single strand-specific metallo-endoribonuclease involved in late-stage 70S ribosome quality control and in maturation of the 3' terminus of the 16S rRNA.</text>
</comment>
<protein>
    <recommendedName>
        <fullName evidence="9">Endoribonuclease YbeY</fullName>
        <ecNumber evidence="9">3.1.-.-</ecNumber>
    </recommendedName>
</protein>
<dbReference type="GO" id="GO:0008270">
    <property type="term" value="F:zinc ion binding"/>
    <property type="evidence" value="ECO:0007669"/>
    <property type="project" value="UniProtKB-UniRule"/>
</dbReference>
<comment type="similarity">
    <text evidence="1 9">Belongs to the endoribonuclease YbeY family.</text>
</comment>
<evidence type="ECO:0000256" key="7">
    <source>
        <dbReference type="ARBA" id="ARBA00022801"/>
    </source>
</evidence>
<keyword evidence="6 9" id="KW-0255">Endonuclease</keyword>
<organism evidence="10 11">
    <name type="scientific">Anaerosporobacter mobilis DSM 15930</name>
    <dbReference type="NCBI Taxonomy" id="1120996"/>
    <lineage>
        <taxon>Bacteria</taxon>
        <taxon>Bacillati</taxon>
        <taxon>Bacillota</taxon>
        <taxon>Clostridia</taxon>
        <taxon>Lachnospirales</taxon>
        <taxon>Lachnospiraceae</taxon>
        <taxon>Anaerosporobacter</taxon>
    </lineage>
</organism>
<evidence type="ECO:0000256" key="4">
    <source>
        <dbReference type="ARBA" id="ARBA00022722"/>
    </source>
</evidence>
<evidence type="ECO:0000256" key="5">
    <source>
        <dbReference type="ARBA" id="ARBA00022723"/>
    </source>
</evidence>
<gene>
    <name evidence="9" type="primary">ybeY</name>
    <name evidence="10" type="ORF">SAMN02746066_01144</name>
</gene>
<dbReference type="EC" id="3.1.-.-" evidence="9"/>
<evidence type="ECO:0000256" key="8">
    <source>
        <dbReference type="ARBA" id="ARBA00022833"/>
    </source>
</evidence>
<feature type="binding site" evidence="9">
    <location>
        <position position="142"/>
    </location>
    <ligand>
        <name>Zn(2+)</name>
        <dbReference type="ChEBI" id="CHEBI:29105"/>
        <note>catalytic</note>
    </ligand>
</feature>
<keyword evidence="11" id="KW-1185">Reference proteome</keyword>
<dbReference type="InterPro" id="IPR002036">
    <property type="entry name" value="YbeY"/>
</dbReference>
<dbReference type="Gene3D" id="3.40.390.30">
    <property type="entry name" value="Metalloproteases ('zincins'), catalytic domain"/>
    <property type="match status" value="1"/>
</dbReference>
<comment type="subcellular location">
    <subcellularLocation>
        <location evidence="9">Cytoplasm</location>
    </subcellularLocation>
</comment>
<dbReference type="GO" id="GO:0004521">
    <property type="term" value="F:RNA endonuclease activity"/>
    <property type="evidence" value="ECO:0007669"/>
    <property type="project" value="UniProtKB-UniRule"/>
</dbReference>